<evidence type="ECO:0000256" key="5">
    <source>
        <dbReference type="ARBA" id="ARBA00022692"/>
    </source>
</evidence>
<feature type="transmembrane region" description="Helical" evidence="8">
    <location>
        <begin position="463"/>
        <end position="482"/>
    </location>
</feature>
<keyword evidence="6 8" id="KW-1133">Transmembrane helix</keyword>
<keyword evidence="10" id="KW-1185">Reference proteome</keyword>
<keyword evidence="5 8" id="KW-0812">Transmembrane</keyword>
<dbReference type="InterPro" id="IPR001036">
    <property type="entry name" value="Acrflvin-R"/>
</dbReference>
<dbReference type="FunFam" id="1.20.1640.10:FF:000001">
    <property type="entry name" value="Efflux pump membrane transporter"/>
    <property type="match status" value="1"/>
</dbReference>
<dbReference type="PANTHER" id="PTHR32063">
    <property type="match status" value="1"/>
</dbReference>
<dbReference type="EMBL" id="VRYZ01000003">
    <property type="protein sequence ID" value="TXS92504.1"/>
    <property type="molecule type" value="Genomic_DNA"/>
</dbReference>
<dbReference type="AlphaFoldDB" id="A0A5C8ZXL6"/>
<dbReference type="Gene3D" id="3.30.70.1440">
    <property type="entry name" value="Multidrug efflux transporter AcrB pore domain"/>
    <property type="match status" value="1"/>
</dbReference>
<evidence type="ECO:0000256" key="6">
    <source>
        <dbReference type="ARBA" id="ARBA00022989"/>
    </source>
</evidence>
<evidence type="ECO:0000256" key="1">
    <source>
        <dbReference type="ARBA" id="ARBA00004429"/>
    </source>
</evidence>
<dbReference type="Gene3D" id="3.30.2090.10">
    <property type="entry name" value="Multidrug efflux transporter AcrB TolC docking domain, DN and DC subdomains"/>
    <property type="match status" value="2"/>
</dbReference>
<name>A0A5C8ZXL6_9GAMM</name>
<dbReference type="OrthoDB" id="9757904at2"/>
<feature type="transmembrane region" description="Helical" evidence="8">
    <location>
        <begin position="528"/>
        <end position="545"/>
    </location>
</feature>
<keyword evidence="2" id="KW-0813">Transport</keyword>
<feature type="transmembrane region" description="Helical" evidence="8">
    <location>
        <begin position="991"/>
        <end position="1017"/>
    </location>
</feature>
<sequence>MKFTDIFIRKPVLATVVSLFLLVLGLRAASDLNVREYPMIENAVITVSTAYIGADAELIRGFITTPLEQEIATAENIDYISSNSTQGLSNISAYVRTDADPDEVLTQVVTKVNKLRNQLPQESEDPVITLAIGEQVGSMYISFDSDVLPTNRVADYVIREVEPKLATLPGVLRADADTTAVFAMRVWLDHQRMTAFNITAGEVRSALAANNILSAVGATKGSMLSVNLKANTDLSTVEDFEQLVLREESGAIVRLKDVAEVELGNEGYEQSAMVIDKEAVFIQIDVATDANALEVIARVRDVYENVIEPRLPEGINGNINYDATIYINNAISDVQSTIIEAMIIVILVIFLFLGSMRSVLIPAVAVPLSLIGGLFLMQLMGFSINLLTLLAIVLAIGIVVDDAIIVLENIHRHIEEGMAPVDAALKGARELAWPIVAMTTTLVAVYIPIGFVGGLTGTLFTEFAFTLAGAVLISGIVALTLSPMMCAKMLSKHEEGEENKLEKWLDDRFEALRRVYHRDLDRVMDDRAGILVFGAVVIASCYFLFVRAPSELAPPEDLGLIFYLADADPYVTLDYVEKYTAEIGAITRDTDEIAVNFLFNGVSPMAPGSTNGAFGGFIFKPWAERERSSTEVLAESIQPRTQAIAGLQVNAVNPSPLPGSGTLPVEFVITTTLDFPILYETAAEVLKRARDSGKFIFIDQDLQIDKPQQNLVIDRNKAALLGVDMQTLSSDLSALLSGGYVNRFAMNDRSYKVIPQVQRQQRLSQEDLLNYHTRTRSGDLIPLSTLVTIREDVVPRSLKGFQQLNSVTLSGIPRPGIALGDALKSLEGIADDVLSREYSIDYGGESRQLKTEGSSLVMTFFFALLLIYLVLAAQFESFRDPLIMLVTVPMSIAGALLCLNVLSIFQVTGATLNIYTQVGLVTLIGVISKHGILIVEFANRLQEEGMNKREAIEEAASVRLRPVLMTTAALVLAMLPLLVADGPGASARFSMGLVIASGMTIGTLFTLYVLPAVYMYLGRDVAMQQARKAAKGTLPASA</sequence>
<feature type="transmembrane region" description="Helical" evidence="8">
    <location>
        <begin position="386"/>
        <end position="410"/>
    </location>
</feature>
<dbReference type="SUPFAM" id="SSF82714">
    <property type="entry name" value="Multidrug efflux transporter AcrB TolC docking domain, DN and DC subdomains"/>
    <property type="match status" value="2"/>
</dbReference>
<keyword evidence="4" id="KW-0997">Cell inner membrane</keyword>
<dbReference type="SUPFAM" id="SSF82693">
    <property type="entry name" value="Multidrug efflux transporter AcrB pore domain, PN1, PN2, PC1 and PC2 subdomains"/>
    <property type="match status" value="4"/>
</dbReference>
<dbReference type="PRINTS" id="PR00702">
    <property type="entry name" value="ACRIFLAVINRP"/>
</dbReference>
<reference evidence="9 10" key="1">
    <citation type="submission" date="2019-08" db="EMBL/GenBank/DDBJ databases">
        <title>Parahaliea maris sp. nov., isolated from the surface seawater.</title>
        <authorList>
            <person name="Liu Y."/>
        </authorList>
    </citation>
    <scope>NUCLEOTIDE SEQUENCE [LARGE SCALE GENOMIC DNA]</scope>
    <source>
        <strain evidence="9 10">S2-26</strain>
    </source>
</reference>
<keyword evidence="7 8" id="KW-0472">Membrane</keyword>
<comment type="subcellular location">
    <subcellularLocation>
        <location evidence="1">Cell inner membrane</location>
        <topology evidence="1">Multi-pass membrane protein</topology>
    </subcellularLocation>
</comment>
<dbReference type="Gene3D" id="3.30.70.1320">
    <property type="entry name" value="Multidrug efflux transporter AcrB pore domain like"/>
    <property type="match status" value="1"/>
</dbReference>
<evidence type="ECO:0000256" key="8">
    <source>
        <dbReference type="SAM" id="Phobius"/>
    </source>
</evidence>
<feature type="transmembrane region" description="Helical" evidence="8">
    <location>
        <begin position="334"/>
        <end position="353"/>
    </location>
</feature>
<accession>A0A5C8ZXL6</accession>
<dbReference type="Gene3D" id="3.30.70.1430">
    <property type="entry name" value="Multidrug efflux transporter AcrB pore domain"/>
    <property type="match status" value="2"/>
</dbReference>
<feature type="transmembrane region" description="Helical" evidence="8">
    <location>
        <begin position="914"/>
        <end position="939"/>
    </location>
</feature>
<protein>
    <submittedName>
        <fullName evidence="9">MMPL family transporter</fullName>
    </submittedName>
</protein>
<dbReference type="GO" id="GO:0005886">
    <property type="term" value="C:plasma membrane"/>
    <property type="evidence" value="ECO:0007669"/>
    <property type="project" value="UniProtKB-SubCell"/>
</dbReference>
<feature type="transmembrane region" description="Helical" evidence="8">
    <location>
        <begin position="882"/>
        <end position="902"/>
    </location>
</feature>
<dbReference type="Proteomes" id="UP000321933">
    <property type="component" value="Unassembled WGS sequence"/>
</dbReference>
<dbReference type="Pfam" id="PF00873">
    <property type="entry name" value="ACR_tran"/>
    <property type="match status" value="1"/>
</dbReference>
<dbReference type="RefSeq" id="WP_148063875.1">
    <property type="nucleotide sequence ID" value="NZ_VRYZ01000003.1"/>
</dbReference>
<evidence type="ECO:0000256" key="4">
    <source>
        <dbReference type="ARBA" id="ARBA00022519"/>
    </source>
</evidence>
<evidence type="ECO:0000256" key="3">
    <source>
        <dbReference type="ARBA" id="ARBA00022475"/>
    </source>
</evidence>
<dbReference type="GO" id="GO:0042910">
    <property type="term" value="F:xenobiotic transmembrane transporter activity"/>
    <property type="evidence" value="ECO:0007669"/>
    <property type="project" value="TreeGrafter"/>
</dbReference>
<evidence type="ECO:0000313" key="9">
    <source>
        <dbReference type="EMBL" id="TXS92504.1"/>
    </source>
</evidence>
<proteinExistence type="predicted"/>
<dbReference type="Gene3D" id="1.20.1640.10">
    <property type="entry name" value="Multidrug efflux transporter AcrB transmembrane domain"/>
    <property type="match status" value="2"/>
</dbReference>
<evidence type="ECO:0000256" key="2">
    <source>
        <dbReference type="ARBA" id="ARBA00022448"/>
    </source>
</evidence>
<gene>
    <name evidence="9" type="ORF">FVW59_08795</name>
</gene>
<feature type="transmembrane region" description="Helical" evidence="8">
    <location>
        <begin position="431"/>
        <end position="451"/>
    </location>
</feature>
<dbReference type="SUPFAM" id="SSF82866">
    <property type="entry name" value="Multidrug efflux transporter AcrB transmembrane domain"/>
    <property type="match status" value="2"/>
</dbReference>
<organism evidence="9 10">
    <name type="scientific">Parahaliea aestuarii</name>
    <dbReference type="NCBI Taxonomy" id="1852021"/>
    <lineage>
        <taxon>Bacteria</taxon>
        <taxon>Pseudomonadati</taxon>
        <taxon>Pseudomonadota</taxon>
        <taxon>Gammaproteobacteria</taxon>
        <taxon>Cellvibrionales</taxon>
        <taxon>Halieaceae</taxon>
        <taxon>Parahaliea</taxon>
    </lineage>
</organism>
<evidence type="ECO:0000256" key="7">
    <source>
        <dbReference type="ARBA" id="ARBA00023136"/>
    </source>
</evidence>
<evidence type="ECO:0000313" key="10">
    <source>
        <dbReference type="Proteomes" id="UP000321933"/>
    </source>
</evidence>
<comment type="caution">
    <text evidence="9">The sequence shown here is derived from an EMBL/GenBank/DDBJ whole genome shotgun (WGS) entry which is preliminary data.</text>
</comment>
<dbReference type="PANTHER" id="PTHR32063:SF14">
    <property type="entry name" value="BLL4319 PROTEIN"/>
    <property type="match status" value="1"/>
</dbReference>
<feature type="transmembrane region" description="Helical" evidence="8">
    <location>
        <begin position="856"/>
        <end position="875"/>
    </location>
</feature>
<feature type="transmembrane region" description="Helical" evidence="8">
    <location>
        <begin position="360"/>
        <end position="380"/>
    </location>
</feature>
<keyword evidence="3" id="KW-1003">Cell membrane</keyword>
<dbReference type="InterPro" id="IPR027463">
    <property type="entry name" value="AcrB_DN_DC_subdom"/>
</dbReference>
<feature type="transmembrane region" description="Helical" evidence="8">
    <location>
        <begin position="960"/>
        <end position="979"/>
    </location>
</feature>